<dbReference type="PANTHER" id="PTHR46471">
    <property type="entry name" value="CHITIN DEACETYLASE"/>
    <property type="match status" value="1"/>
</dbReference>
<keyword evidence="3" id="KW-0479">Metal-binding</keyword>
<reference evidence="13" key="1">
    <citation type="journal article" date="2022" name="Microb. Genom.">
        <title>A global pangenome for the wheat fungal pathogen Pyrenophora tritici-repentis and prediction of effector protein structural homology.</title>
        <authorList>
            <person name="Moolhuijzen P.M."/>
            <person name="See P.T."/>
            <person name="Shi G."/>
            <person name="Powell H.R."/>
            <person name="Cockram J."/>
            <person name="Jorgensen L.N."/>
            <person name="Benslimane H."/>
            <person name="Strelkov S.E."/>
            <person name="Turner J."/>
            <person name="Liu Z."/>
            <person name="Moffat C.S."/>
        </authorList>
    </citation>
    <scope>NUCLEOTIDE SEQUENCE [LARGE SCALE GENOMIC DNA]</scope>
</reference>
<keyword evidence="6" id="KW-0119">Carbohydrate metabolism</keyword>
<feature type="chain" id="PRO_5036826274" evidence="9">
    <location>
        <begin position="21"/>
        <end position="445"/>
    </location>
</feature>
<dbReference type="CDD" id="cd00035">
    <property type="entry name" value="ChtBD1"/>
    <property type="match status" value="1"/>
</dbReference>
<proteinExistence type="predicted"/>
<dbReference type="InterPro" id="IPR002509">
    <property type="entry name" value="NODB_dom"/>
</dbReference>
<dbReference type="SMART" id="SM00270">
    <property type="entry name" value="ChtBD1"/>
    <property type="match status" value="2"/>
</dbReference>
<feature type="disulfide bond" evidence="8">
    <location>
        <begin position="415"/>
        <end position="429"/>
    </location>
</feature>
<dbReference type="GO" id="GO:0005975">
    <property type="term" value="P:carbohydrate metabolic process"/>
    <property type="evidence" value="ECO:0007669"/>
    <property type="project" value="InterPro"/>
</dbReference>
<feature type="domain" description="Chitin-binding type-1" evidence="10">
    <location>
        <begin position="60"/>
        <end position="106"/>
    </location>
</feature>
<comment type="caution">
    <text evidence="8">Lacks conserved residue(s) required for the propagation of feature annotation.</text>
</comment>
<evidence type="ECO:0000259" key="11">
    <source>
        <dbReference type="PROSITE" id="PS51677"/>
    </source>
</evidence>
<evidence type="ECO:0000313" key="12">
    <source>
        <dbReference type="EMBL" id="KAI1516974.1"/>
    </source>
</evidence>
<evidence type="ECO:0000256" key="3">
    <source>
        <dbReference type="ARBA" id="ARBA00022723"/>
    </source>
</evidence>
<keyword evidence="2 8" id="KW-0147">Chitin-binding</keyword>
<evidence type="ECO:0000256" key="1">
    <source>
        <dbReference type="ARBA" id="ARBA00001941"/>
    </source>
</evidence>
<dbReference type="InterPro" id="IPR011330">
    <property type="entry name" value="Glyco_hydro/deAcase_b/a-brl"/>
</dbReference>
<dbReference type="SUPFAM" id="SSF88713">
    <property type="entry name" value="Glycoside hydrolase/deacetylase"/>
    <property type="match status" value="1"/>
</dbReference>
<evidence type="ECO:0000256" key="2">
    <source>
        <dbReference type="ARBA" id="ARBA00022669"/>
    </source>
</evidence>
<dbReference type="CDD" id="cd11618">
    <property type="entry name" value="ChtBD1_1"/>
    <property type="match status" value="1"/>
</dbReference>
<evidence type="ECO:0000256" key="9">
    <source>
        <dbReference type="SAM" id="SignalP"/>
    </source>
</evidence>
<evidence type="ECO:0000256" key="5">
    <source>
        <dbReference type="ARBA" id="ARBA00022801"/>
    </source>
</evidence>
<dbReference type="GO" id="GO:0016810">
    <property type="term" value="F:hydrolase activity, acting on carbon-nitrogen (but not peptide) bonds"/>
    <property type="evidence" value="ECO:0007669"/>
    <property type="project" value="InterPro"/>
</dbReference>
<keyword evidence="7" id="KW-0170">Cobalt</keyword>
<evidence type="ECO:0000256" key="7">
    <source>
        <dbReference type="ARBA" id="ARBA00023285"/>
    </source>
</evidence>
<dbReference type="InterPro" id="IPR036861">
    <property type="entry name" value="Endochitinase-like_sf"/>
</dbReference>
<dbReference type="InterPro" id="IPR001002">
    <property type="entry name" value="Chitin-bd_1"/>
</dbReference>
<evidence type="ECO:0000256" key="6">
    <source>
        <dbReference type="ARBA" id="ARBA00023277"/>
    </source>
</evidence>
<dbReference type="PROSITE" id="PS00026">
    <property type="entry name" value="CHIT_BIND_I_1"/>
    <property type="match status" value="1"/>
</dbReference>
<dbReference type="Gene3D" id="3.30.60.10">
    <property type="entry name" value="Endochitinase-like"/>
    <property type="match status" value="2"/>
</dbReference>
<dbReference type="Pfam" id="PF01522">
    <property type="entry name" value="Polysacc_deac_1"/>
    <property type="match status" value="1"/>
</dbReference>
<feature type="domain" description="NodB homology" evidence="11">
    <location>
        <begin position="140"/>
        <end position="337"/>
    </location>
</feature>
<keyword evidence="5" id="KW-0378">Hydrolase</keyword>
<comment type="cofactor">
    <cofactor evidence="1">
        <name>Co(2+)</name>
        <dbReference type="ChEBI" id="CHEBI:48828"/>
    </cofactor>
</comment>
<dbReference type="Proteomes" id="UP000249757">
    <property type="component" value="Unassembled WGS sequence"/>
</dbReference>
<protein>
    <submittedName>
        <fullName evidence="12">Polysaccharide deacetylase</fullName>
    </submittedName>
</protein>
<dbReference type="PANTHER" id="PTHR46471:SF8">
    <property type="entry name" value="CHITIN DEACETYLASE"/>
    <property type="match status" value="1"/>
</dbReference>
<dbReference type="GO" id="GO:0046872">
    <property type="term" value="F:metal ion binding"/>
    <property type="evidence" value="ECO:0007669"/>
    <property type="project" value="UniProtKB-KW"/>
</dbReference>
<evidence type="ECO:0000313" key="13">
    <source>
        <dbReference type="Proteomes" id="UP000249757"/>
    </source>
</evidence>
<feature type="domain" description="Chitin-binding type-1" evidence="10">
    <location>
        <begin position="396"/>
        <end position="442"/>
    </location>
</feature>
<dbReference type="AlphaFoldDB" id="A0A922SY43"/>
<keyword evidence="4 9" id="KW-0732">Signal</keyword>
<dbReference type="GO" id="GO:0008061">
    <property type="term" value="F:chitin binding"/>
    <property type="evidence" value="ECO:0007669"/>
    <property type="project" value="UniProtKB-UniRule"/>
</dbReference>
<dbReference type="SUPFAM" id="SSF57016">
    <property type="entry name" value="Plant lectins/antimicrobial peptides"/>
    <property type="match status" value="2"/>
</dbReference>
<accession>A0A922SY43</accession>
<feature type="disulfide bond" evidence="8">
    <location>
        <begin position="77"/>
        <end position="91"/>
    </location>
</feature>
<evidence type="ECO:0000259" key="10">
    <source>
        <dbReference type="PROSITE" id="PS50941"/>
    </source>
</evidence>
<dbReference type="EMBL" id="NRDI02000004">
    <property type="protein sequence ID" value="KAI1516974.1"/>
    <property type="molecule type" value="Genomic_DNA"/>
</dbReference>
<dbReference type="PROSITE" id="PS50941">
    <property type="entry name" value="CHIT_BIND_I_2"/>
    <property type="match status" value="2"/>
</dbReference>
<comment type="caution">
    <text evidence="12">The sequence shown here is derived from an EMBL/GenBank/DDBJ whole genome shotgun (WGS) entry which is preliminary data.</text>
</comment>
<evidence type="ECO:0000256" key="8">
    <source>
        <dbReference type="PROSITE-ProRule" id="PRU00261"/>
    </source>
</evidence>
<feature type="disulfide bond" evidence="8">
    <location>
        <begin position="72"/>
        <end position="84"/>
    </location>
</feature>
<evidence type="ECO:0000256" key="4">
    <source>
        <dbReference type="ARBA" id="ARBA00022729"/>
    </source>
</evidence>
<keyword evidence="8" id="KW-1015">Disulfide bond</keyword>
<dbReference type="CDD" id="cd10951">
    <property type="entry name" value="CE4_ClCDA_like"/>
    <property type="match status" value="1"/>
</dbReference>
<feature type="signal peptide" evidence="9">
    <location>
        <begin position="1"/>
        <end position="20"/>
    </location>
</feature>
<dbReference type="InterPro" id="IPR018371">
    <property type="entry name" value="Chitin-binding_1_CS"/>
</dbReference>
<keyword evidence="13" id="KW-1185">Reference proteome</keyword>
<gene>
    <name evidence="12" type="ORF">Ptr86124_003911</name>
</gene>
<dbReference type="OrthoDB" id="407355at2759"/>
<sequence length="445" mass="47815">MRFTALHAAALAVPLVVAHGHGNYHTPRIMGLRNRLVMDARAAHVVPPKNVLQARQGGAAGRCGPDHGNVSCNGGYCCSPDGWCGKGPDFCMAPDCLFNFGPGCDANQIPSGGSTAEVTRPQLGNQMYGGEGIYACTVPKKIAITYDDGPFIYTNDVLDQFAAYGAKATFFVTGININKGAIDDESKAWPSIIRRMDAEGHQVASHTWSHQDLSVITREQRYDQMIRNEMAIGNILGKFPAYMRPPYSSCTPESGCPQDLADLGYVVSYFDLDTDDYNNITPDKIQNAKDRVSGAIDPSNPEQDSFQTISHDIHEQTAQNLTGYMLETMTRKGYKLVTLGECLGEPKENWYRSATPRVATSSIFVAPRSDPTPTAPSDGNSMPNVAMAMPTGMTIDGSCGRDNGLGCFGFPKGECCSQYGFCGNTADHCGGACQSAFGKCGESLS</sequence>
<organism evidence="12 13">
    <name type="scientific">Pyrenophora tritici-repentis</name>
    <dbReference type="NCBI Taxonomy" id="45151"/>
    <lineage>
        <taxon>Eukaryota</taxon>
        <taxon>Fungi</taxon>
        <taxon>Dikarya</taxon>
        <taxon>Ascomycota</taxon>
        <taxon>Pezizomycotina</taxon>
        <taxon>Dothideomycetes</taxon>
        <taxon>Pleosporomycetidae</taxon>
        <taxon>Pleosporales</taxon>
        <taxon>Pleosporineae</taxon>
        <taxon>Pleosporaceae</taxon>
        <taxon>Pyrenophora</taxon>
    </lineage>
</organism>
<dbReference type="Gene3D" id="3.20.20.370">
    <property type="entry name" value="Glycoside hydrolase/deacetylase"/>
    <property type="match status" value="1"/>
</dbReference>
<name>A0A922SY43_9PLEO</name>
<dbReference type="PROSITE" id="PS51677">
    <property type="entry name" value="NODB"/>
    <property type="match status" value="1"/>
</dbReference>
<feature type="disulfide bond" evidence="8">
    <location>
        <begin position="63"/>
        <end position="78"/>
    </location>
</feature>
<dbReference type="Pfam" id="PF00187">
    <property type="entry name" value="Chitin_bind_1"/>
    <property type="match status" value="2"/>
</dbReference>